<feature type="binding site" evidence="5">
    <location>
        <position position="55"/>
    </location>
    <ligand>
        <name>S-adenosyl-L-methionine</name>
        <dbReference type="ChEBI" id="CHEBI:59789"/>
    </ligand>
</feature>
<dbReference type="UniPathway" id="UPA00232"/>
<comment type="catalytic activity">
    <reaction evidence="5">
        <text>a 3-(all-trans-polyprenyl)benzene-1,2-diol + S-adenosyl-L-methionine = a 2-methoxy-6-(all-trans-polyprenyl)phenol + S-adenosyl-L-homocysteine + H(+)</text>
        <dbReference type="Rhea" id="RHEA:31411"/>
        <dbReference type="Rhea" id="RHEA-COMP:9550"/>
        <dbReference type="Rhea" id="RHEA-COMP:9551"/>
        <dbReference type="ChEBI" id="CHEBI:15378"/>
        <dbReference type="ChEBI" id="CHEBI:57856"/>
        <dbReference type="ChEBI" id="CHEBI:59789"/>
        <dbReference type="ChEBI" id="CHEBI:62729"/>
        <dbReference type="ChEBI" id="CHEBI:62731"/>
        <dbReference type="EC" id="2.1.1.222"/>
    </reaction>
</comment>
<evidence type="ECO:0000256" key="4">
    <source>
        <dbReference type="ARBA" id="ARBA00022691"/>
    </source>
</evidence>
<name>A0A1Y0D1Z5_9GAMM</name>
<proteinExistence type="inferred from homology"/>
<dbReference type="OrthoDB" id="9801538at2"/>
<keyword evidence="4 5" id="KW-0949">S-adenosyl-L-methionine</keyword>
<dbReference type="KEGG" id="opf:CBP31_01885"/>
<evidence type="ECO:0000256" key="1">
    <source>
        <dbReference type="ARBA" id="ARBA00022603"/>
    </source>
</evidence>
<keyword evidence="7" id="KW-1185">Reference proteome</keyword>
<dbReference type="InterPro" id="IPR010233">
    <property type="entry name" value="UbiG_MeTrfase"/>
</dbReference>
<dbReference type="AlphaFoldDB" id="A0A1Y0D1Z5"/>
<comment type="similarity">
    <text evidence="5">Belongs to the methyltransferase superfamily. UbiG/COQ3 family.</text>
</comment>
<keyword evidence="1 5" id="KW-0489">Methyltransferase</keyword>
<evidence type="ECO:0000313" key="7">
    <source>
        <dbReference type="Proteomes" id="UP000243937"/>
    </source>
</evidence>
<dbReference type="PANTHER" id="PTHR43464">
    <property type="entry name" value="METHYLTRANSFERASE"/>
    <property type="match status" value="1"/>
</dbReference>
<evidence type="ECO:0000256" key="2">
    <source>
        <dbReference type="ARBA" id="ARBA00022679"/>
    </source>
</evidence>
<accession>A0A1Y0D1Z5</accession>
<sequence>MNVDQQEIEKFDAMASRWWDLDGDFKPLHQLNPLRLSWIADNAGGLFGKQVIDIGCGGGILSESMARDGADVTGVDMGKEPLAVARLHALETGVSVNYRQGTAEQLAVELPEQFDVVTCMEMLEHVPSPASVVQACADLAKPGATLVFSTINRNPKAWLMMIAAAEHIFKMVPKGTHDHKKFITPAELCRYIEAAGLIVKDISGVVYRPLSGDFKLSRDADVNYMVHAVKPLTTDAVLNTLRLENKAADVLTDKG</sequence>
<evidence type="ECO:0000256" key="5">
    <source>
        <dbReference type="HAMAP-Rule" id="MF_00472"/>
    </source>
</evidence>
<reference evidence="6 7" key="1">
    <citation type="journal article" date="2014" name="Int. J. Syst. Evol. Microbiol.">
        <title>Oceanisphaera profunda sp. nov., a marine bacterium isolated from deep-sea sediment, and emended description of the genus Oceanisphaera.</title>
        <authorList>
            <person name="Xu Z."/>
            <person name="Zhang X.Y."/>
            <person name="Su H.N."/>
            <person name="Yu Z.C."/>
            <person name="Liu C."/>
            <person name="Li H."/>
            <person name="Chen X.L."/>
            <person name="Song X.Y."/>
            <person name="Xie B.B."/>
            <person name="Qin Q.L."/>
            <person name="Zhou B.C."/>
            <person name="Shi M."/>
            <person name="Huang Y."/>
            <person name="Zhang Y.Z."/>
        </authorList>
    </citation>
    <scope>NUCLEOTIDE SEQUENCE [LARGE SCALE GENOMIC DNA]</scope>
    <source>
        <strain evidence="6 7">SM1222</strain>
    </source>
</reference>
<organism evidence="6 7">
    <name type="scientific">Oceanisphaera profunda</name>
    <dbReference type="NCBI Taxonomy" id="1416627"/>
    <lineage>
        <taxon>Bacteria</taxon>
        <taxon>Pseudomonadati</taxon>
        <taxon>Pseudomonadota</taxon>
        <taxon>Gammaproteobacteria</taxon>
        <taxon>Aeromonadales</taxon>
        <taxon>Aeromonadaceae</taxon>
        <taxon>Oceanisphaera</taxon>
    </lineage>
</organism>
<gene>
    <name evidence="5" type="primary">ubiG</name>
    <name evidence="6" type="ORF">CBP31_01885</name>
</gene>
<keyword evidence="2 5" id="KW-0808">Transferase</keyword>
<dbReference type="SUPFAM" id="SSF53335">
    <property type="entry name" value="S-adenosyl-L-methionine-dependent methyltransferases"/>
    <property type="match status" value="1"/>
</dbReference>
<dbReference type="GO" id="GO:0010420">
    <property type="term" value="F:polyprenyldihydroxybenzoate methyltransferase activity"/>
    <property type="evidence" value="ECO:0007669"/>
    <property type="project" value="InterPro"/>
</dbReference>
<feature type="binding site" evidence="5">
    <location>
        <position position="76"/>
    </location>
    <ligand>
        <name>S-adenosyl-L-methionine</name>
        <dbReference type="ChEBI" id="CHEBI:59789"/>
    </ligand>
</feature>
<protein>
    <recommendedName>
        <fullName evidence="5">Ubiquinone biosynthesis O-methyltransferase</fullName>
    </recommendedName>
    <alternativeName>
        <fullName evidence="5">2-polyprenyl-6-hydroxyphenol methylase</fullName>
        <ecNumber evidence="5">2.1.1.222</ecNumber>
    </alternativeName>
    <alternativeName>
        <fullName evidence="5">3-demethylubiquinone 3-O-methyltransferase</fullName>
        <ecNumber evidence="5">2.1.1.64</ecNumber>
    </alternativeName>
</protein>
<dbReference type="HAMAP" id="MF_00472">
    <property type="entry name" value="UbiG"/>
    <property type="match status" value="1"/>
</dbReference>
<dbReference type="FunFam" id="3.40.50.150:FF:000028">
    <property type="entry name" value="Ubiquinone biosynthesis O-methyltransferase"/>
    <property type="match status" value="1"/>
</dbReference>
<dbReference type="EMBL" id="CP021377">
    <property type="protein sequence ID" value="ART81533.1"/>
    <property type="molecule type" value="Genomic_DNA"/>
</dbReference>
<dbReference type="Pfam" id="PF13489">
    <property type="entry name" value="Methyltransf_23"/>
    <property type="match status" value="1"/>
</dbReference>
<comment type="catalytic activity">
    <reaction evidence="5">
        <text>a 3-demethylubiquinol + S-adenosyl-L-methionine = a ubiquinol + S-adenosyl-L-homocysteine + H(+)</text>
        <dbReference type="Rhea" id="RHEA:44380"/>
        <dbReference type="Rhea" id="RHEA-COMP:9566"/>
        <dbReference type="Rhea" id="RHEA-COMP:10914"/>
        <dbReference type="ChEBI" id="CHEBI:15378"/>
        <dbReference type="ChEBI" id="CHEBI:17976"/>
        <dbReference type="ChEBI" id="CHEBI:57856"/>
        <dbReference type="ChEBI" id="CHEBI:59789"/>
        <dbReference type="ChEBI" id="CHEBI:84422"/>
        <dbReference type="EC" id="2.1.1.64"/>
    </reaction>
</comment>
<dbReference type="GO" id="GO:0061542">
    <property type="term" value="F:3-demethylubiquinol 3-O-methyltransferase activity"/>
    <property type="evidence" value="ECO:0007669"/>
    <property type="project" value="UniProtKB-UniRule"/>
</dbReference>
<feature type="binding site" evidence="5">
    <location>
        <position position="35"/>
    </location>
    <ligand>
        <name>S-adenosyl-L-methionine</name>
        <dbReference type="ChEBI" id="CHEBI:59789"/>
    </ligand>
</feature>
<dbReference type="GO" id="GO:0102208">
    <property type="term" value="F:2-polyprenyl-6-hydroxyphenol methylase activity"/>
    <property type="evidence" value="ECO:0007669"/>
    <property type="project" value="UniProtKB-EC"/>
</dbReference>
<keyword evidence="3 5" id="KW-0831">Ubiquinone biosynthesis</keyword>
<comment type="function">
    <text evidence="5">O-methyltransferase that catalyzes the 2 O-methylation steps in the ubiquinone biosynthetic pathway.</text>
</comment>
<dbReference type="NCBIfam" id="TIGR01983">
    <property type="entry name" value="UbiG"/>
    <property type="match status" value="1"/>
</dbReference>
<dbReference type="EC" id="2.1.1.64" evidence="5"/>
<evidence type="ECO:0000313" key="6">
    <source>
        <dbReference type="EMBL" id="ART81533.1"/>
    </source>
</evidence>
<comment type="pathway">
    <text evidence="5">Cofactor biosynthesis; ubiquinone biosynthesis.</text>
</comment>
<dbReference type="InterPro" id="IPR029063">
    <property type="entry name" value="SAM-dependent_MTases_sf"/>
</dbReference>
<feature type="binding site" evidence="5">
    <location>
        <position position="120"/>
    </location>
    <ligand>
        <name>S-adenosyl-L-methionine</name>
        <dbReference type="ChEBI" id="CHEBI:59789"/>
    </ligand>
</feature>
<dbReference type="GO" id="GO:0032259">
    <property type="term" value="P:methylation"/>
    <property type="evidence" value="ECO:0007669"/>
    <property type="project" value="UniProtKB-KW"/>
</dbReference>
<dbReference type="Proteomes" id="UP000243937">
    <property type="component" value="Chromosome"/>
</dbReference>
<dbReference type="CDD" id="cd02440">
    <property type="entry name" value="AdoMet_MTases"/>
    <property type="match status" value="1"/>
</dbReference>
<dbReference type="Gene3D" id="3.40.50.150">
    <property type="entry name" value="Vaccinia Virus protein VP39"/>
    <property type="match status" value="1"/>
</dbReference>
<dbReference type="RefSeq" id="WP_087034618.1">
    <property type="nucleotide sequence ID" value="NZ_CP021377.1"/>
</dbReference>
<dbReference type="EC" id="2.1.1.222" evidence="5"/>
<evidence type="ECO:0000256" key="3">
    <source>
        <dbReference type="ARBA" id="ARBA00022688"/>
    </source>
</evidence>
<dbReference type="PANTHER" id="PTHR43464:SF19">
    <property type="entry name" value="UBIQUINONE BIOSYNTHESIS O-METHYLTRANSFERASE, MITOCHONDRIAL"/>
    <property type="match status" value="1"/>
</dbReference>